<dbReference type="Gene3D" id="3.90.226.10">
    <property type="entry name" value="2-enoyl-CoA Hydratase, Chain A, domain 1"/>
    <property type="match status" value="1"/>
</dbReference>
<feature type="domain" description="Peptidase S49" evidence="2">
    <location>
        <begin position="1"/>
        <end position="85"/>
    </location>
</feature>
<evidence type="ECO:0000259" key="2">
    <source>
        <dbReference type="Pfam" id="PF01343"/>
    </source>
</evidence>
<dbReference type="EC" id="3.4.21.-" evidence="3"/>
<dbReference type="GO" id="GO:0006508">
    <property type="term" value="P:proteolysis"/>
    <property type="evidence" value="ECO:0007669"/>
    <property type="project" value="UniProtKB-KW"/>
</dbReference>
<dbReference type="InterPro" id="IPR029045">
    <property type="entry name" value="ClpP/crotonase-like_dom_sf"/>
</dbReference>
<sequence length="117" mass="13609">MTAGEFKRTVTMLGENTEKGKQKFQQELEETHGLFKQFVQQNRPHLDVNKVATGEHWFGTQALELQLIDGISTSDDLLLDMMKDKLVIGVNYKIKTPFLKSWDNRWKRVLMHLFSAI</sequence>
<dbReference type="SUPFAM" id="SSF52096">
    <property type="entry name" value="ClpP/crotonase"/>
    <property type="match status" value="1"/>
</dbReference>
<dbReference type="InterPro" id="IPR002142">
    <property type="entry name" value="Peptidase_S49"/>
</dbReference>
<dbReference type="Pfam" id="PF01343">
    <property type="entry name" value="Peptidase_S49"/>
    <property type="match status" value="1"/>
</dbReference>
<protein>
    <submittedName>
        <fullName evidence="3">Protease SohB</fullName>
        <ecNumber evidence="3">3.4.21.-</ecNumber>
    </submittedName>
</protein>
<keyword evidence="3" id="KW-0378">Hydrolase</keyword>
<gene>
    <name evidence="3" type="primary">sohB_3</name>
    <name evidence="3" type="ORF">NCTC8284_02062</name>
</gene>
<evidence type="ECO:0000313" key="4">
    <source>
        <dbReference type="Proteomes" id="UP000278733"/>
    </source>
</evidence>
<comment type="similarity">
    <text evidence="1">Belongs to the peptidase S49 family.</text>
</comment>
<dbReference type="AlphaFoldDB" id="A0A3S4XTY9"/>
<dbReference type="EMBL" id="LR134405">
    <property type="protein sequence ID" value="VEH66880.1"/>
    <property type="molecule type" value="Genomic_DNA"/>
</dbReference>
<dbReference type="PANTHER" id="PTHR42987:SF4">
    <property type="entry name" value="PROTEASE SOHB-RELATED"/>
    <property type="match status" value="1"/>
</dbReference>
<dbReference type="KEGG" id="rpne:NCTC8284_02062"/>
<dbReference type="Proteomes" id="UP000278733">
    <property type="component" value="Chromosome"/>
</dbReference>
<evidence type="ECO:0000313" key="3">
    <source>
        <dbReference type="EMBL" id="VEH66880.1"/>
    </source>
</evidence>
<name>A0A3S4XTY9_9PAST</name>
<keyword evidence="3" id="KW-0645">Protease</keyword>
<accession>A0A3S4XTY9</accession>
<dbReference type="PANTHER" id="PTHR42987">
    <property type="entry name" value="PEPTIDASE S49"/>
    <property type="match status" value="1"/>
</dbReference>
<reference evidence="3 4" key="1">
    <citation type="submission" date="2018-12" db="EMBL/GenBank/DDBJ databases">
        <authorList>
            <consortium name="Pathogen Informatics"/>
        </authorList>
    </citation>
    <scope>NUCLEOTIDE SEQUENCE [LARGE SCALE GENOMIC DNA]</scope>
    <source>
        <strain evidence="3 4">NCTC8284</strain>
    </source>
</reference>
<dbReference type="GO" id="GO:0008233">
    <property type="term" value="F:peptidase activity"/>
    <property type="evidence" value="ECO:0007669"/>
    <property type="project" value="UniProtKB-KW"/>
</dbReference>
<organism evidence="3 4">
    <name type="scientific">Rodentibacter pneumotropicus</name>
    <dbReference type="NCBI Taxonomy" id="758"/>
    <lineage>
        <taxon>Bacteria</taxon>
        <taxon>Pseudomonadati</taxon>
        <taxon>Pseudomonadota</taxon>
        <taxon>Gammaproteobacteria</taxon>
        <taxon>Pasteurellales</taxon>
        <taxon>Pasteurellaceae</taxon>
        <taxon>Rodentibacter</taxon>
    </lineage>
</organism>
<proteinExistence type="inferred from homology"/>
<evidence type="ECO:0000256" key="1">
    <source>
        <dbReference type="ARBA" id="ARBA00008683"/>
    </source>
</evidence>